<dbReference type="InParanoid" id="A0A067QCM8"/>
<dbReference type="InterPro" id="IPR011025">
    <property type="entry name" value="GproteinA_insert"/>
</dbReference>
<dbReference type="PANTHER" id="PTHR10218:SF360">
    <property type="entry name" value="GUANINE NUCLEOTIDE-BINDING PROTEIN SUBUNIT ALPHA HOMOLOG"/>
    <property type="match status" value="1"/>
</dbReference>
<dbReference type="GO" id="GO:0031683">
    <property type="term" value="F:G-protein beta/gamma-subunit complex binding"/>
    <property type="evidence" value="ECO:0007669"/>
    <property type="project" value="InterPro"/>
</dbReference>
<dbReference type="HOGENOM" id="CLU_014184_1_1_1"/>
<reference evidence="9" key="1">
    <citation type="journal article" date="2014" name="Proc. Natl. Acad. Sci. U.S.A.">
        <title>Extensive sampling of basidiomycete genomes demonstrates inadequacy of the white-rot/brown-rot paradigm for wood decay fungi.</title>
        <authorList>
            <person name="Riley R."/>
            <person name="Salamov A.A."/>
            <person name="Brown D.W."/>
            <person name="Nagy L.G."/>
            <person name="Floudas D."/>
            <person name="Held B.W."/>
            <person name="Levasseur A."/>
            <person name="Lombard V."/>
            <person name="Morin E."/>
            <person name="Otillar R."/>
            <person name="Lindquist E.A."/>
            <person name="Sun H."/>
            <person name="LaButti K.M."/>
            <person name="Schmutz J."/>
            <person name="Jabbour D."/>
            <person name="Luo H."/>
            <person name="Baker S.E."/>
            <person name="Pisabarro A.G."/>
            <person name="Walton J.D."/>
            <person name="Blanchette R.A."/>
            <person name="Henrissat B."/>
            <person name="Martin F."/>
            <person name="Cullen D."/>
            <person name="Hibbett D.S."/>
            <person name="Grigoriev I.V."/>
        </authorList>
    </citation>
    <scope>NUCLEOTIDE SEQUENCE [LARGE SCALE GENOMIC DNA]</scope>
    <source>
        <strain evidence="9">MUCL 33604</strain>
    </source>
</reference>
<dbReference type="Pfam" id="PF00503">
    <property type="entry name" value="G-alpha"/>
    <property type="match status" value="1"/>
</dbReference>
<evidence type="ECO:0008006" key="10">
    <source>
        <dbReference type="Google" id="ProtNLM"/>
    </source>
</evidence>
<name>A0A067QCM8_9AGAM</name>
<keyword evidence="9" id="KW-1185">Reference proteome</keyword>
<proteinExistence type="predicted"/>
<dbReference type="FunFam" id="3.40.50.300:FF:000692">
    <property type="entry name" value="Guanine nucleotide-binding protein subunit alpha"/>
    <property type="match status" value="1"/>
</dbReference>
<dbReference type="SMART" id="SM00275">
    <property type="entry name" value="G_alpha"/>
    <property type="match status" value="1"/>
</dbReference>
<dbReference type="GO" id="GO:0046872">
    <property type="term" value="F:metal ion binding"/>
    <property type="evidence" value="ECO:0007669"/>
    <property type="project" value="UniProtKB-KW"/>
</dbReference>
<evidence type="ECO:0000256" key="3">
    <source>
        <dbReference type="ARBA" id="ARBA00023134"/>
    </source>
</evidence>
<keyword evidence="1 6" id="KW-0479">Metal-binding</keyword>
<organism evidence="8 9">
    <name type="scientific">Jaapia argillacea MUCL 33604</name>
    <dbReference type="NCBI Taxonomy" id="933084"/>
    <lineage>
        <taxon>Eukaryota</taxon>
        <taxon>Fungi</taxon>
        <taxon>Dikarya</taxon>
        <taxon>Basidiomycota</taxon>
        <taxon>Agaricomycotina</taxon>
        <taxon>Agaricomycetes</taxon>
        <taxon>Agaricomycetidae</taxon>
        <taxon>Jaapiales</taxon>
        <taxon>Jaapiaceae</taxon>
        <taxon>Jaapia</taxon>
    </lineage>
</organism>
<keyword evidence="3 5" id="KW-0342">GTP-binding</keyword>
<dbReference type="GO" id="GO:0005737">
    <property type="term" value="C:cytoplasm"/>
    <property type="evidence" value="ECO:0007669"/>
    <property type="project" value="TreeGrafter"/>
</dbReference>
<evidence type="ECO:0000313" key="9">
    <source>
        <dbReference type="Proteomes" id="UP000027265"/>
    </source>
</evidence>
<dbReference type="PANTHER" id="PTHR10218">
    <property type="entry name" value="GTP-BINDING PROTEIN ALPHA SUBUNIT"/>
    <property type="match status" value="1"/>
</dbReference>
<dbReference type="STRING" id="933084.A0A067QCM8"/>
<evidence type="ECO:0000256" key="7">
    <source>
        <dbReference type="SAM" id="MobiDB-lite"/>
    </source>
</evidence>
<dbReference type="PROSITE" id="PS51882">
    <property type="entry name" value="G_ALPHA"/>
    <property type="match status" value="1"/>
</dbReference>
<feature type="binding site" evidence="6">
    <location>
        <position position="305"/>
    </location>
    <ligand>
        <name>Mg(2+)</name>
        <dbReference type="ChEBI" id="CHEBI:18420"/>
    </ligand>
</feature>
<dbReference type="GO" id="GO:0007188">
    <property type="term" value="P:adenylate cyclase-modulating G protein-coupled receptor signaling pathway"/>
    <property type="evidence" value="ECO:0007669"/>
    <property type="project" value="TreeGrafter"/>
</dbReference>
<feature type="region of interest" description="Disordered" evidence="7">
    <location>
        <begin position="122"/>
        <end position="150"/>
    </location>
</feature>
<dbReference type="OrthoDB" id="5817230at2759"/>
<gene>
    <name evidence="8" type="ORF">JAAARDRAFT_125564</name>
</gene>
<feature type="region of interest" description="Disordered" evidence="7">
    <location>
        <begin position="1"/>
        <end position="29"/>
    </location>
</feature>
<dbReference type="Gene3D" id="3.40.50.300">
    <property type="entry name" value="P-loop containing nucleotide triphosphate hydrolases"/>
    <property type="match status" value="1"/>
</dbReference>
<evidence type="ECO:0000256" key="5">
    <source>
        <dbReference type="PIRSR" id="PIRSR601019-1"/>
    </source>
</evidence>
<keyword evidence="4" id="KW-0807">Transducer</keyword>
<feature type="binding site" evidence="5">
    <location>
        <begin position="398"/>
        <end position="401"/>
    </location>
    <ligand>
        <name>GTP</name>
        <dbReference type="ChEBI" id="CHEBI:37565"/>
    </ligand>
</feature>
<dbReference type="GO" id="GO:0001664">
    <property type="term" value="F:G protein-coupled receptor binding"/>
    <property type="evidence" value="ECO:0007669"/>
    <property type="project" value="TreeGrafter"/>
</dbReference>
<sequence>MPPPYSSINPQDPLTLALAPPPNETDEQRQARLLAEAEAKRVSEDIDREIDQDRIARYKSSKTIKILLLGKRKSTALKNFQLMNCPNSLSSERLSWKAVIQLNIVRSIRLVLDTMSEAQSISRKSSGSSMTLSSSPTRDAHNSLSSETPALTHEQRLLKMRLAPLLEVEHVLLRRLDPDGAAGFDSPLSQLTNLPYYERSRKACKEVSFQATWAAKFSNFIRKDDRPNADMVRHMFDPDEPSQVIFACKEDMVRLWKDPTIKTLCHHQKLRLEESPGFFLNDLERVTALGYLPTDEDIMRARIKTVGIMEYRFTMASGKMLARDWRVYDVGGQRSLVTAWVPYFDDMDAIIFLAPISCFDQVLEEDPSVNRLEDSVQLWRTVISNPLLARTEIVLFLNKCDILRQKLSAGIKLAKYIVSYGNRPNDFENASAYLRRKFAHIHKHHSPENRTFYSHFTSLVVSERVQH</sequence>
<dbReference type="EMBL" id="KL197714">
    <property type="protein sequence ID" value="KDQ60336.1"/>
    <property type="molecule type" value="Genomic_DNA"/>
</dbReference>
<evidence type="ECO:0000256" key="4">
    <source>
        <dbReference type="ARBA" id="ARBA00023224"/>
    </source>
</evidence>
<dbReference type="AlphaFoldDB" id="A0A067QCM8"/>
<keyword evidence="2 5" id="KW-0547">Nucleotide-binding</keyword>
<dbReference type="SUPFAM" id="SSF52540">
    <property type="entry name" value="P-loop containing nucleoside triphosphate hydrolases"/>
    <property type="match status" value="1"/>
</dbReference>
<feature type="binding site" evidence="5">
    <location>
        <begin position="329"/>
        <end position="333"/>
    </location>
    <ligand>
        <name>GTP</name>
        <dbReference type="ChEBI" id="CHEBI:37565"/>
    </ligand>
</feature>
<dbReference type="GO" id="GO:0005834">
    <property type="term" value="C:heterotrimeric G-protein complex"/>
    <property type="evidence" value="ECO:0007669"/>
    <property type="project" value="TreeGrafter"/>
</dbReference>
<dbReference type="GO" id="GO:0005525">
    <property type="term" value="F:GTP binding"/>
    <property type="evidence" value="ECO:0007669"/>
    <property type="project" value="UniProtKB-KW"/>
</dbReference>
<dbReference type="InterPro" id="IPR027417">
    <property type="entry name" value="P-loop_NTPase"/>
</dbReference>
<evidence type="ECO:0000256" key="2">
    <source>
        <dbReference type="ARBA" id="ARBA00022741"/>
    </source>
</evidence>
<evidence type="ECO:0000256" key="1">
    <source>
        <dbReference type="ARBA" id="ARBA00022723"/>
    </source>
</evidence>
<feature type="compositionally biased region" description="Polar residues" evidence="7">
    <location>
        <begin position="1"/>
        <end position="12"/>
    </location>
</feature>
<dbReference type="InterPro" id="IPR001019">
    <property type="entry name" value="Gprotein_alpha_su"/>
</dbReference>
<dbReference type="GO" id="GO:0003924">
    <property type="term" value="F:GTPase activity"/>
    <property type="evidence" value="ECO:0007669"/>
    <property type="project" value="InterPro"/>
</dbReference>
<evidence type="ECO:0000256" key="6">
    <source>
        <dbReference type="PIRSR" id="PIRSR601019-2"/>
    </source>
</evidence>
<dbReference type="Proteomes" id="UP000027265">
    <property type="component" value="Unassembled WGS sequence"/>
</dbReference>
<dbReference type="SUPFAM" id="SSF47895">
    <property type="entry name" value="Transducin (alpha subunit), insertion domain"/>
    <property type="match status" value="1"/>
</dbReference>
<dbReference type="PRINTS" id="PR00318">
    <property type="entry name" value="GPROTEINA"/>
</dbReference>
<keyword evidence="6" id="KW-0460">Magnesium</keyword>
<accession>A0A067QCM8</accession>
<feature type="compositionally biased region" description="Low complexity" evidence="7">
    <location>
        <begin position="122"/>
        <end position="135"/>
    </location>
</feature>
<protein>
    <recommendedName>
        <fullName evidence="10">G-alpha-domain-containing protein</fullName>
    </recommendedName>
</protein>
<evidence type="ECO:0000313" key="8">
    <source>
        <dbReference type="EMBL" id="KDQ60336.1"/>
    </source>
</evidence>